<evidence type="ECO:0000259" key="10">
    <source>
        <dbReference type="Pfam" id="PF01431"/>
    </source>
</evidence>
<evidence type="ECO:0000313" key="12">
    <source>
        <dbReference type="EMBL" id="KAK4879936.1"/>
    </source>
</evidence>
<evidence type="ECO:0000256" key="9">
    <source>
        <dbReference type="SAM" id="Phobius"/>
    </source>
</evidence>
<keyword evidence="6" id="KW-0378">Hydrolase</keyword>
<dbReference type="SUPFAM" id="SSF55486">
    <property type="entry name" value="Metalloproteases ('zincins'), catalytic domain"/>
    <property type="match status" value="1"/>
</dbReference>
<gene>
    <name evidence="12" type="ORF">RN001_008082</name>
</gene>
<dbReference type="PANTHER" id="PTHR11733:SF224">
    <property type="entry name" value="NEPRILYSIN-2"/>
    <property type="match status" value="1"/>
</dbReference>
<keyword evidence="5" id="KW-0479">Metal-binding</keyword>
<comment type="caution">
    <text evidence="12">The sequence shown here is derived from an EMBL/GenBank/DDBJ whole genome shotgun (WGS) entry which is preliminary data.</text>
</comment>
<keyword evidence="4" id="KW-0645">Protease</keyword>
<keyword evidence="8" id="KW-0482">Metalloprotease</keyword>
<keyword evidence="9" id="KW-1133">Transmembrane helix</keyword>
<dbReference type="Pfam" id="PF01431">
    <property type="entry name" value="Peptidase_M13"/>
    <property type="match status" value="1"/>
</dbReference>
<proteinExistence type="inferred from homology"/>
<evidence type="ECO:0000256" key="2">
    <source>
        <dbReference type="ARBA" id="ARBA00004401"/>
    </source>
</evidence>
<dbReference type="Gene3D" id="1.10.1380.10">
    <property type="entry name" value="Neutral endopeptidase , domain2"/>
    <property type="match status" value="1"/>
</dbReference>
<protein>
    <recommendedName>
        <fullName evidence="14">Neprilysin-2</fullName>
    </recommendedName>
</protein>
<comment type="cofactor">
    <cofactor evidence="1">
        <name>Zn(2+)</name>
        <dbReference type="ChEBI" id="CHEBI:29105"/>
    </cofactor>
</comment>
<accession>A0AAN7PEQ4</accession>
<dbReference type="CDD" id="cd08662">
    <property type="entry name" value="M13"/>
    <property type="match status" value="1"/>
</dbReference>
<dbReference type="GO" id="GO:0046872">
    <property type="term" value="F:metal ion binding"/>
    <property type="evidence" value="ECO:0007669"/>
    <property type="project" value="UniProtKB-KW"/>
</dbReference>
<evidence type="ECO:0000256" key="4">
    <source>
        <dbReference type="ARBA" id="ARBA00022670"/>
    </source>
</evidence>
<dbReference type="PANTHER" id="PTHR11733">
    <property type="entry name" value="ZINC METALLOPROTEASE FAMILY M13 NEPRILYSIN-RELATED"/>
    <property type="match status" value="1"/>
</dbReference>
<dbReference type="GO" id="GO:0005886">
    <property type="term" value="C:plasma membrane"/>
    <property type="evidence" value="ECO:0007669"/>
    <property type="project" value="UniProtKB-SubCell"/>
</dbReference>
<evidence type="ECO:0000256" key="3">
    <source>
        <dbReference type="ARBA" id="ARBA00007357"/>
    </source>
</evidence>
<evidence type="ECO:0000256" key="6">
    <source>
        <dbReference type="ARBA" id="ARBA00022801"/>
    </source>
</evidence>
<dbReference type="InterPro" id="IPR000718">
    <property type="entry name" value="Peptidase_M13"/>
</dbReference>
<dbReference type="Gene3D" id="3.40.390.10">
    <property type="entry name" value="Collagenase (Catalytic Domain)"/>
    <property type="match status" value="1"/>
</dbReference>
<dbReference type="InterPro" id="IPR008753">
    <property type="entry name" value="Peptidase_M13_N"/>
</dbReference>
<evidence type="ECO:0000256" key="1">
    <source>
        <dbReference type="ARBA" id="ARBA00001947"/>
    </source>
</evidence>
<evidence type="ECO:0000256" key="8">
    <source>
        <dbReference type="ARBA" id="ARBA00023049"/>
    </source>
</evidence>
<keyword evidence="9" id="KW-0812">Transmembrane</keyword>
<dbReference type="GO" id="GO:0004222">
    <property type="term" value="F:metalloendopeptidase activity"/>
    <property type="evidence" value="ECO:0007669"/>
    <property type="project" value="InterPro"/>
</dbReference>
<evidence type="ECO:0000259" key="11">
    <source>
        <dbReference type="Pfam" id="PF05649"/>
    </source>
</evidence>
<name>A0AAN7PEQ4_9COLE</name>
<dbReference type="PROSITE" id="PS51885">
    <property type="entry name" value="NEPRILYSIN"/>
    <property type="match status" value="1"/>
</dbReference>
<dbReference type="InterPro" id="IPR024079">
    <property type="entry name" value="MetalloPept_cat_dom_sf"/>
</dbReference>
<dbReference type="AlphaFoldDB" id="A0AAN7PEQ4"/>
<evidence type="ECO:0008006" key="14">
    <source>
        <dbReference type="Google" id="ProtNLM"/>
    </source>
</evidence>
<dbReference type="InterPro" id="IPR018497">
    <property type="entry name" value="Peptidase_M13_C"/>
</dbReference>
<dbReference type="InterPro" id="IPR042089">
    <property type="entry name" value="Peptidase_M13_dom_2"/>
</dbReference>
<evidence type="ECO:0000313" key="13">
    <source>
        <dbReference type="Proteomes" id="UP001353858"/>
    </source>
</evidence>
<organism evidence="12 13">
    <name type="scientific">Aquatica leii</name>
    <dbReference type="NCBI Taxonomy" id="1421715"/>
    <lineage>
        <taxon>Eukaryota</taxon>
        <taxon>Metazoa</taxon>
        <taxon>Ecdysozoa</taxon>
        <taxon>Arthropoda</taxon>
        <taxon>Hexapoda</taxon>
        <taxon>Insecta</taxon>
        <taxon>Pterygota</taxon>
        <taxon>Neoptera</taxon>
        <taxon>Endopterygota</taxon>
        <taxon>Coleoptera</taxon>
        <taxon>Polyphaga</taxon>
        <taxon>Elateriformia</taxon>
        <taxon>Elateroidea</taxon>
        <taxon>Lampyridae</taxon>
        <taxon>Luciolinae</taxon>
        <taxon>Aquatica</taxon>
    </lineage>
</organism>
<dbReference type="EMBL" id="JARPUR010000003">
    <property type="protein sequence ID" value="KAK4879936.1"/>
    <property type="molecule type" value="Genomic_DNA"/>
</dbReference>
<feature type="domain" description="Peptidase M13 N-terminal" evidence="11">
    <location>
        <begin position="127"/>
        <end position="517"/>
    </location>
</feature>
<feature type="transmembrane region" description="Helical" evidence="9">
    <location>
        <begin position="44"/>
        <end position="67"/>
    </location>
</feature>
<feature type="domain" description="Peptidase M13 C-terminal" evidence="10">
    <location>
        <begin position="578"/>
        <end position="783"/>
    </location>
</feature>
<sequence>MLRLMDDEIEYSNLSESQTGTNSFWLNLRNPSWWKRRTSMERCLTLLSTVVLLITTALVVALVIVLYNKANGKSNDVIHTEALQDDRRPSVGNSIKNDNANKNICLTPGCVHTASHVLKNMDSTVDPCDDFYQFACGNFIKNTNIPDDKSAVTSFSVISDLLQEQLRSMIEEPIKPNEPKSFVLLKKIYKSCMNKTAIEQDGLTTIKSILKKLGGWPVLEGSHWNDGNFDWRQSVYKFRKAGYSVDYFMDFSVGIDLKNSSQRVIDLDQGALGLRREFLAKGLEDKLVKAYYDYMVDIAVLFGAEKTAALKELKESLEFEIKLANISLPNEKRRNATLLYNPMSVEDLQRKFQSIPWLEYLNNVMDIPEIKIKNSDIIIIAVPSYILELEKLLSQTPKRVLANYILWRAAASSVSYLTEELRNRQLQYSTILSGKTEREARWKECVDIAAGSMSIAAGALYVRKYFHEDAKQNAVEMVNDIRSEFIEILKHVEWMDEATRKNALLKAAAMTSHIAYPDELLSNQKLEEFYAKLDFTSSHYLRTILNLTLFGTEFSFRRLTQPVNKTDWISHGRPSVVNAFYSSIENSIQFPAGILQGIFFSNDRPRYMNYGAIGFVIGHEITHGFDDQGRQFDKDGNLVDWWAPSTKEAFIKKAECIINQYGNYSIPEIGLNLNGINTQGENIADNGGIKESYLAYNSWEKRNGPEPKLPGLNYTPQQMFWISAANTWCSVYRPETLKLRVLTGYHSPGNFRVLGPLSNQDQFAQDFNCPLGSTMNPRHKCRVW</sequence>
<keyword evidence="7" id="KW-0862">Zinc</keyword>
<dbReference type="Pfam" id="PF05649">
    <property type="entry name" value="Peptidase_M13_N"/>
    <property type="match status" value="1"/>
</dbReference>
<dbReference type="PRINTS" id="PR00786">
    <property type="entry name" value="NEPRILYSIN"/>
</dbReference>
<reference evidence="13" key="1">
    <citation type="submission" date="2023-01" db="EMBL/GenBank/DDBJ databases">
        <title>Key to firefly adult light organ development and bioluminescence: homeobox transcription factors regulate luciferase expression and transportation to peroxisome.</title>
        <authorList>
            <person name="Fu X."/>
        </authorList>
    </citation>
    <scope>NUCLEOTIDE SEQUENCE [LARGE SCALE GENOMIC DNA]</scope>
</reference>
<comment type="similarity">
    <text evidence="3">Belongs to the peptidase M13 family.</text>
</comment>
<evidence type="ECO:0000256" key="7">
    <source>
        <dbReference type="ARBA" id="ARBA00022833"/>
    </source>
</evidence>
<keyword evidence="9" id="KW-0472">Membrane</keyword>
<evidence type="ECO:0000256" key="5">
    <source>
        <dbReference type="ARBA" id="ARBA00022723"/>
    </source>
</evidence>
<comment type="subcellular location">
    <subcellularLocation>
        <location evidence="2">Cell membrane</location>
        <topology evidence="2">Single-pass type II membrane protein</topology>
    </subcellularLocation>
</comment>
<keyword evidence="13" id="KW-1185">Reference proteome</keyword>
<dbReference type="Proteomes" id="UP001353858">
    <property type="component" value="Unassembled WGS sequence"/>
</dbReference>
<dbReference type="GO" id="GO:0016485">
    <property type="term" value="P:protein processing"/>
    <property type="evidence" value="ECO:0007669"/>
    <property type="project" value="TreeGrafter"/>
</dbReference>